<organism evidence="10 11">
    <name type="scientific">Hibiscus sabdariffa</name>
    <name type="common">roselle</name>
    <dbReference type="NCBI Taxonomy" id="183260"/>
    <lineage>
        <taxon>Eukaryota</taxon>
        <taxon>Viridiplantae</taxon>
        <taxon>Streptophyta</taxon>
        <taxon>Embryophyta</taxon>
        <taxon>Tracheophyta</taxon>
        <taxon>Spermatophyta</taxon>
        <taxon>Magnoliopsida</taxon>
        <taxon>eudicotyledons</taxon>
        <taxon>Gunneridae</taxon>
        <taxon>Pentapetalae</taxon>
        <taxon>rosids</taxon>
        <taxon>malvids</taxon>
        <taxon>Malvales</taxon>
        <taxon>Malvaceae</taxon>
        <taxon>Malvoideae</taxon>
        <taxon>Hibiscus</taxon>
    </lineage>
</organism>
<dbReference type="CDD" id="cd09233">
    <property type="entry name" value="ACE1-Sec16-like"/>
    <property type="match status" value="1"/>
</dbReference>
<evidence type="ECO:0000256" key="3">
    <source>
        <dbReference type="ARBA" id="ARBA00022448"/>
    </source>
</evidence>
<dbReference type="InterPro" id="IPR024340">
    <property type="entry name" value="Sec16_CCD"/>
</dbReference>
<feature type="compositionally biased region" description="Low complexity" evidence="7">
    <location>
        <begin position="1025"/>
        <end position="1038"/>
    </location>
</feature>
<evidence type="ECO:0000256" key="7">
    <source>
        <dbReference type="SAM" id="MobiDB-lite"/>
    </source>
</evidence>
<reference evidence="10 11" key="1">
    <citation type="journal article" date="2024" name="G3 (Bethesda)">
        <title>Genome assembly of Hibiscus sabdariffa L. provides insights into metabolisms of medicinal natural products.</title>
        <authorList>
            <person name="Kim T."/>
        </authorList>
    </citation>
    <scope>NUCLEOTIDE SEQUENCE [LARGE SCALE GENOMIC DNA]</scope>
    <source>
        <strain evidence="10">TK-2024</strain>
        <tissue evidence="10">Old leaves</tissue>
    </source>
</reference>
<dbReference type="PANTHER" id="PTHR13402:SF6">
    <property type="entry name" value="SECRETORY 16, ISOFORM I"/>
    <property type="match status" value="1"/>
</dbReference>
<evidence type="ECO:0000259" key="8">
    <source>
        <dbReference type="Pfam" id="PF12931"/>
    </source>
</evidence>
<evidence type="ECO:0000313" key="10">
    <source>
        <dbReference type="EMBL" id="KAK8516329.1"/>
    </source>
</evidence>
<proteinExistence type="inferred from homology"/>
<dbReference type="Proteomes" id="UP001472677">
    <property type="component" value="Unassembled WGS sequence"/>
</dbReference>
<comment type="subcellular location">
    <subcellularLocation>
        <location evidence="1">Endoplasmic reticulum</location>
    </subcellularLocation>
    <subcellularLocation>
        <location evidence="6">Golgi apparatus membrane</location>
    </subcellularLocation>
</comment>
<feature type="compositionally biased region" description="Low complexity" evidence="7">
    <location>
        <begin position="76"/>
        <end position="91"/>
    </location>
</feature>
<keyword evidence="11" id="KW-1185">Reference proteome</keyword>
<evidence type="ECO:0000256" key="2">
    <source>
        <dbReference type="ARBA" id="ARBA00005927"/>
    </source>
</evidence>
<evidence type="ECO:0000256" key="6">
    <source>
        <dbReference type="RuleBase" id="RU364101"/>
    </source>
</evidence>
<gene>
    <name evidence="10" type="ORF">V6N12_068937</name>
</gene>
<feature type="region of interest" description="Disordered" evidence="7">
    <location>
        <begin position="1057"/>
        <end position="1090"/>
    </location>
</feature>
<dbReference type="Pfam" id="PF12932">
    <property type="entry name" value="Sec16"/>
    <property type="match status" value="1"/>
</dbReference>
<comment type="caution">
    <text evidence="10">The sequence shown here is derived from an EMBL/GenBank/DDBJ whole genome shotgun (WGS) entry which is preliminary data.</text>
</comment>
<protein>
    <recommendedName>
        <fullName evidence="6">Protein transport protein sec16</fullName>
    </recommendedName>
</protein>
<feature type="compositionally biased region" description="Polar residues" evidence="7">
    <location>
        <begin position="1297"/>
        <end position="1311"/>
    </location>
</feature>
<keyword evidence="6" id="KW-0472">Membrane</keyword>
<evidence type="ECO:0000256" key="5">
    <source>
        <dbReference type="ARBA" id="ARBA00022892"/>
    </source>
</evidence>
<keyword evidence="5 6" id="KW-0931">ER-Golgi transport</keyword>
<feature type="domain" description="Sec16 central conserved" evidence="9">
    <location>
        <begin position="527"/>
        <end position="649"/>
    </location>
</feature>
<evidence type="ECO:0000313" key="11">
    <source>
        <dbReference type="Proteomes" id="UP001472677"/>
    </source>
</evidence>
<name>A0ABR2CBY4_9ROSI</name>
<feature type="domain" description="Sec16 Sec23-binding" evidence="8">
    <location>
        <begin position="709"/>
        <end position="993"/>
    </location>
</feature>
<feature type="region of interest" description="Disordered" evidence="7">
    <location>
        <begin position="991"/>
        <end position="1038"/>
    </location>
</feature>
<feature type="compositionally biased region" description="Polar residues" evidence="7">
    <location>
        <begin position="346"/>
        <end position="356"/>
    </location>
</feature>
<dbReference type="Gene3D" id="1.25.40.1030">
    <property type="match status" value="1"/>
</dbReference>
<dbReference type="PANTHER" id="PTHR13402">
    <property type="entry name" value="RGPR-RELATED"/>
    <property type="match status" value="1"/>
</dbReference>
<comment type="similarity">
    <text evidence="2 6">Belongs to the SEC16 family.</text>
</comment>
<dbReference type="Pfam" id="PF12931">
    <property type="entry name" value="TPR_Sec16"/>
    <property type="match status" value="1"/>
</dbReference>
<evidence type="ECO:0000256" key="4">
    <source>
        <dbReference type="ARBA" id="ARBA00022824"/>
    </source>
</evidence>
<feature type="region of interest" description="Disordered" evidence="7">
    <location>
        <begin position="1276"/>
        <end position="1321"/>
    </location>
</feature>
<feature type="compositionally biased region" description="Basic and acidic residues" evidence="7">
    <location>
        <begin position="63"/>
        <end position="74"/>
    </location>
</feature>
<feature type="compositionally biased region" description="Polar residues" evidence="7">
    <location>
        <begin position="1011"/>
        <end position="1024"/>
    </location>
</feature>
<evidence type="ECO:0000259" key="9">
    <source>
        <dbReference type="Pfam" id="PF12932"/>
    </source>
</evidence>
<evidence type="ECO:0000256" key="1">
    <source>
        <dbReference type="ARBA" id="ARBA00004240"/>
    </source>
</evidence>
<accession>A0ABR2CBY4</accession>
<dbReference type="InterPro" id="IPR024298">
    <property type="entry name" value="Sec16_Sec23-bd"/>
</dbReference>
<keyword evidence="3 6" id="KW-0813">Transport</keyword>
<feature type="region of interest" description="Disordered" evidence="7">
    <location>
        <begin position="1"/>
        <end position="99"/>
    </location>
</feature>
<keyword evidence="6" id="KW-0653">Protein transport</keyword>
<feature type="region of interest" description="Disordered" evidence="7">
    <location>
        <begin position="346"/>
        <end position="372"/>
    </location>
</feature>
<dbReference type="EMBL" id="JBBPBM010000059">
    <property type="protein sequence ID" value="KAK8516329.1"/>
    <property type="molecule type" value="Genomic_DNA"/>
</dbReference>
<feature type="compositionally biased region" description="Low complexity" evidence="7">
    <location>
        <begin position="1276"/>
        <end position="1290"/>
    </location>
</feature>
<keyword evidence="4 6" id="KW-0256">Endoplasmic reticulum</keyword>
<keyword evidence="6" id="KW-0333">Golgi apparatus</keyword>
<sequence>MASNPPFQVEDHTDEDFFDKLVNEDDDDNMGPTVPKFTEGNDSNDAKAFSDLLIGEDSSGEEADSHGRKEKDPVDADPAPANAPAGNGPNDSLGIDNSVVDSNTHLQQGAWSEAVFSHNLNENIGSKNDGVKEIGWNSLFADSNENGVQGFGSYSEFFSNLGENSIADFPSEVDVVAKTSFFDQNSVSTHEQYHDGSRDQIYGASTADDGNELDLYSSQYWENMYPGWKYDANSGQWYNVDGSSGDGTVNTDVKAGDSYLQQTSQSVAETMTTVESSAMESVTNWKEVSQVNEGYPEHMVFDPQYPGWYYDLITQQWCALESYNASVQSTVQGDGLQNGFTSTAQNSPAQINSSSMYGEHEQGDNYGSLGLESHGEHSTWGDSYGNYHSSDLNMWQPGTVPKTEAVSSFTGNQQSDTSFGLNMPVNNHVSHFKSSYNSLPEVQSVNNANQVHNKANGVPGFQRFLPTENFNHQFTQTNLKQHGETHFSSDFYGGQKSVNVAQQPLQTSQPLPFASNTGRSSAGRPPHALVSFGFGGKLIVMKASSPLQNSSFGTQGSVGASISVLNLLEVVNSNTSISGAAPATSDYFNTLCHQSFPGPLVGGNVSSKDLNKWIDDRIASCESTNMDYRKGELLRMVLSLLKIACQHYGKLRSPFGSDTLLKETGTPESAVAELFASAKGKKDTPYGAPSHCLQQLPSEGQVRATAFEVQNLLVAGRKREALQRAQEGQLWGPALVLASQLGQQFYIDTVRQMALHQLVAGSPLRTLCLLIAGQPAEVFSAGSSTVDSMDLSQQNAELRESCMLDGWEENLAVITANRTKDDELVIIHLGDCLWKERSEITAAHICYLVAEANFESYSDSARLCLIGADHWKFPRTYASPEAIQRTELYEYSKVLGNSQFVLLPFQPYKIIYAHMLAEVGKVSDSLKYCQAVLKSLKTSRVPEVETWKNLVLSLEERIRFHQQGGYATNLAPAKLVGKLLNFIDSTAHRVVGGLPPPPTSTSNGNSLGNDHFNQQTGPRVSASQSTMAMSSLMPSSSMEPISDWAGKGDDGKMTIYNRSVSEPDMGRTPRQVDASKEAGASTEQGKASGSVGASRFSRFSFGSQLLQKTVGLVLGPRADKQAKLGEKNKFYYDEKLKRWVEEGAEPPAEETALPPPPITAAFQNGASDYNLNSALKEGSPPNGSPNFRNPTPIDHASGIPPIPTGSNQFSAHGRMGVRARYVDTFNKGGGGGQANLFQSPAVSSVKPAVAANAKFFIPTPVSTTSEQSMEAITENAQENATNNNPTPSTSDAYADQSFPSPKPSLSATRQKFPSMDNIPPEGMMTNANGYSSHSRRTASWSGSSFELGHPSGAKIRPSGGEALGKPPPLFMPVPMNGSIGEELHEVRSRISFVSIVAKDAQRHGKAREESVLSPNKVVGRVLKVDYNAKADERGKFAWLVVMVDLNNPLKPCIGIDNFIQKLEYEGLQQICFSCEVYGHAQEGFVVVNPDLLSHEKDSPDQGQFVPSFVRNSDLYGPWMVASSCRRRAPISVATGRGSDATFGSGSRTLPDLPTSVALASVKKNATYLASNPEHHSKKVPTMINVDSGVDVVPLVAGSTTEVHTHRVVSNSGNHRAFSIVESGNESKKSACSKAGNGSGNMSRVLKENTSRGFKVRKGSESHATNRFVLVEWIQFATNRLDSFCNTM</sequence>